<evidence type="ECO:0000313" key="2">
    <source>
        <dbReference type="Proteomes" id="UP000389128"/>
    </source>
</evidence>
<dbReference type="Gene3D" id="3.40.50.300">
    <property type="entry name" value="P-loop containing nucleotide triphosphate hydrolases"/>
    <property type="match status" value="1"/>
</dbReference>
<name>A0A6C2CK40_9RHOO</name>
<dbReference type="AlphaFoldDB" id="A0A6C2CK40"/>
<keyword evidence="1" id="KW-0808">Transferase</keyword>
<dbReference type="PANTHER" id="PTHR11669:SF8">
    <property type="entry name" value="DNA POLYMERASE III SUBUNIT DELTA"/>
    <property type="match status" value="1"/>
</dbReference>
<dbReference type="GO" id="GO:0008408">
    <property type="term" value="F:3'-5' exonuclease activity"/>
    <property type="evidence" value="ECO:0007669"/>
    <property type="project" value="InterPro"/>
</dbReference>
<dbReference type="GO" id="GO:0006261">
    <property type="term" value="P:DNA-templated DNA replication"/>
    <property type="evidence" value="ECO:0007669"/>
    <property type="project" value="TreeGrafter"/>
</dbReference>
<dbReference type="Proteomes" id="UP000389128">
    <property type="component" value="Unassembled WGS sequence"/>
</dbReference>
<reference evidence="1 2" key="1">
    <citation type="submission" date="2019-01" db="EMBL/GenBank/DDBJ databases">
        <title>Zoogloea oleivorans genome sequencing and assembly.</title>
        <authorList>
            <person name="Tancsics A."/>
            <person name="Farkas M."/>
            <person name="Kriszt B."/>
            <person name="Maroti G."/>
            <person name="Horvath B."/>
        </authorList>
    </citation>
    <scope>NUCLEOTIDE SEQUENCE [LARGE SCALE GENOMIC DNA]</scope>
    <source>
        <strain evidence="1 2">Buc</strain>
    </source>
</reference>
<organism evidence="1 2">
    <name type="scientific">Zoogloea oleivorans</name>
    <dbReference type="NCBI Taxonomy" id="1552750"/>
    <lineage>
        <taxon>Bacteria</taxon>
        <taxon>Pseudomonadati</taxon>
        <taxon>Pseudomonadota</taxon>
        <taxon>Betaproteobacteria</taxon>
        <taxon>Rhodocyclales</taxon>
        <taxon>Zoogloeaceae</taxon>
        <taxon>Zoogloea</taxon>
    </lineage>
</organism>
<dbReference type="PANTHER" id="PTHR11669">
    <property type="entry name" value="REPLICATION FACTOR C / DNA POLYMERASE III GAMMA-TAU SUBUNIT"/>
    <property type="match status" value="1"/>
</dbReference>
<keyword evidence="2" id="KW-1185">Reference proteome</keyword>
<comment type="caution">
    <text evidence="1">The sequence shown here is derived from an EMBL/GenBank/DDBJ whole genome shotgun (WGS) entry which is preliminary data.</text>
</comment>
<dbReference type="Pfam" id="PF13177">
    <property type="entry name" value="DNA_pol3_delta2"/>
    <property type="match status" value="1"/>
</dbReference>
<gene>
    <name evidence="1" type="primary">holB</name>
    <name evidence="1" type="ORF">ETQ85_19245</name>
</gene>
<sequence>MIFEWHSGLWQRVLESAERMPHALLFSGPAGGGKRIFAEAVAARILCLQPGPDGHACGVCEDCLWRLAGNHPDLLRIVPEADQEERTDAPVEKAEGGKAASRQIVIEQIRILQQALTTGGHRGSRRVAIVDPAEAMNLFTANALLKLLEEPTTNVQFLLISSAPKRLLPTIRSRCQTWSFPRPPAETAARWLAERKVPDAASLLAFSGGMPLAAAELAEGGGAAARRRFVDDVASLPAKTPLKLAGEWESWLKNKDSLAGGFDMPTLVGWMQRWVTDLVSLRLGGPVRFFPDRQDVLRGLASRLSVDSALGCYNEITQSRRVAQHPLNARLFLEDMLLRYARNLQAAAPAVRK</sequence>
<accession>A0A6C2CK40</accession>
<dbReference type="GO" id="GO:0009360">
    <property type="term" value="C:DNA polymerase III complex"/>
    <property type="evidence" value="ECO:0007669"/>
    <property type="project" value="TreeGrafter"/>
</dbReference>
<dbReference type="SUPFAM" id="SSF52540">
    <property type="entry name" value="P-loop containing nucleoside triphosphate hydrolases"/>
    <property type="match status" value="1"/>
</dbReference>
<dbReference type="OrthoDB" id="9811073at2"/>
<dbReference type="GO" id="GO:0003887">
    <property type="term" value="F:DNA-directed DNA polymerase activity"/>
    <property type="evidence" value="ECO:0007669"/>
    <property type="project" value="UniProtKB-EC"/>
</dbReference>
<dbReference type="EC" id="2.7.7.7" evidence="1"/>
<dbReference type="InterPro" id="IPR050238">
    <property type="entry name" value="DNA_Rep/Repair_Clamp_Loader"/>
</dbReference>
<dbReference type="InterPro" id="IPR004622">
    <property type="entry name" value="DNA_pol_HolB"/>
</dbReference>
<dbReference type="InterPro" id="IPR027417">
    <property type="entry name" value="P-loop_NTPase"/>
</dbReference>
<keyword evidence="1" id="KW-0548">Nucleotidyltransferase</keyword>
<proteinExistence type="predicted"/>
<evidence type="ECO:0000313" key="1">
    <source>
        <dbReference type="EMBL" id="TYC54364.1"/>
    </source>
</evidence>
<dbReference type="NCBIfam" id="TIGR00678">
    <property type="entry name" value="holB"/>
    <property type="match status" value="1"/>
</dbReference>
<dbReference type="EMBL" id="SDKK01000021">
    <property type="protein sequence ID" value="TYC54364.1"/>
    <property type="molecule type" value="Genomic_DNA"/>
</dbReference>
<protein>
    <submittedName>
        <fullName evidence="1">DNA polymerase III subunit delta</fullName>
        <ecNumber evidence="1">2.7.7.7</ecNumber>
    </submittedName>
</protein>